<name>A0A9Y2K2G2_9PSEU</name>
<organism evidence="1 2">
    <name type="scientific">Amycolatopsis mongoliensis</name>
    <dbReference type="NCBI Taxonomy" id="715475"/>
    <lineage>
        <taxon>Bacteria</taxon>
        <taxon>Bacillati</taxon>
        <taxon>Actinomycetota</taxon>
        <taxon>Actinomycetes</taxon>
        <taxon>Pseudonocardiales</taxon>
        <taxon>Pseudonocardiaceae</taxon>
        <taxon>Amycolatopsis</taxon>
    </lineage>
</organism>
<dbReference type="Proteomes" id="UP001239397">
    <property type="component" value="Chromosome"/>
</dbReference>
<dbReference type="EMBL" id="CP127295">
    <property type="protein sequence ID" value="WIY07662.1"/>
    <property type="molecule type" value="Genomic_DNA"/>
</dbReference>
<dbReference type="KEGG" id="amog:QRX60_28630"/>
<evidence type="ECO:0000313" key="1">
    <source>
        <dbReference type="EMBL" id="WIY07662.1"/>
    </source>
</evidence>
<sequence>MITRITEVAARMPETTRRMGCDCTVARVSFARRSPAGTADEEVGPPLVVPAGYQAALLRTARATSGEAVRCGSGFRLSEKAVPAAIPRRRPVDGSCREISVRLRKDSGDVHLYPEEIFTWSQVTLCYLA</sequence>
<protein>
    <submittedName>
        <fullName evidence="1">Uncharacterized protein</fullName>
    </submittedName>
</protein>
<evidence type="ECO:0000313" key="2">
    <source>
        <dbReference type="Proteomes" id="UP001239397"/>
    </source>
</evidence>
<dbReference type="AlphaFoldDB" id="A0A9Y2K2G2"/>
<reference evidence="1 2" key="1">
    <citation type="submission" date="2023-06" db="EMBL/GenBank/DDBJ databases">
        <authorList>
            <person name="Oyuntsetseg B."/>
            <person name="Kim S.B."/>
        </authorList>
    </citation>
    <scope>NUCLEOTIDE SEQUENCE [LARGE SCALE GENOMIC DNA]</scope>
    <source>
        <strain evidence="1 2">4-36</strain>
    </source>
</reference>
<gene>
    <name evidence="1" type="ORF">QRX60_28630</name>
</gene>
<proteinExistence type="predicted"/>
<accession>A0A9Y2K2G2</accession>
<dbReference type="RefSeq" id="WP_286003881.1">
    <property type="nucleotide sequence ID" value="NZ_CP127295.1"/>
</dbReference>
<keyword evidence="2" id="KW-1185">Reference proteome</keyword>